<feature type="transmembrane region" description="Helical" evidence="7">
    <location>
        <begin position="160"/>
        <end position="183"/>
    </location>
</feature>
<reference evidence="9 10" key="1">
    <citation type="submission" date="2019-02" db="EMBL/GenBank/DDBJ databases">
        <title>Deep-cultivation of Planctomycetes and their phenomic and genomic characterization uncovers novel biology.</title>
        <authorList>
            <person name="Wiegand S."/>
            <person name="Jogler M."/>
            <person name="Boedeker C."/>
            <person name="Pinto D."/>
            <person name="Vollmers J."/>
            <person name="Rivas-Marin E."/>
            <person name="Kohn T."/>
            <person name="Peeters S.H."/>
            <person name="Heuer A."/>
            <person name="Rast P."/>
            <person name="Oberbeckmann S."/>
            <person name="Bunk B."/>
            <person name="Jeske O."/>
            <person name="Meyerdierks A."/>
            <person name="Storesund J.E."/>
            <person name="Kallscheuer N."/>
            <person name="Luecker S."/>
            <person name="Lage O.M."/>
            <person name="Pohl T."/>
            <person name="Merkel B.J."/>
            <person name="Hornburger P."/>
            <person name="Mueller R.-W."/>
            <person name="Bruemmer F."/>
            <person name="Labrenz M."/>
            <person name="Spormann A.M."/>
            <person name="Op den Camp H."/>
            <person name="Overmann J."/>
            <person name="Amann R."/>
            <person name="Jetten M.S.M."/>
            <person name="Mascher T."/>
            <person name="Medema M.H."/>
            <person name="Devos D.P."/>
            <person name="Kaster A.-K."/>
            <person name="Ovreas L."/>
            <person name="Rohde M."/>
            <person name="Galperin M.Y."/>
            <person name="Jogler C."/>
        </authorList>
    </citation>
    <scope>NUCLEOTIDE SEQUENCE [LARGE SCALE GENOMIC DNA]</scope>
    <source>
        <strain evidence="9 10">I41</strain>
    </source>
</reference>
<evidence type="ECO:0000256" key="3">
    <source>
        <dbReference type="ARBA" id="ARBA00022692"/>
    </source>
</evidence>
<feature type="transmembrane region" description="Helical" evidence="7">
    <location>
        <begin position="36"/>
        <end position="54"/>
    </location>
</feature>
<evidence type="ECO:0000256" key="5">
    <source>
        <dbReference type="ARBA" id="ARBA00023136"/>
    </source>
</evidence>
<dbReference type="PANTHER" id="PTHR42709">
    <property type="entry name" value="ALKALINE PHOSPHATASE LIKE PROTEIN"/>
    <property type="match status" value="1"/>
</dbReference>
<organism evidence="9 10">
    <name type="scientific">Lacipirellula limnantheis</name>
    <dbReference type="NCBI Taxonomy" id="2528024"/>
    <lineage>
        <taxon>Bacteria</taxon>
        <taxon>Pseudomonadati</taxon>
        <taxon>Planctomycetota</taxon>
        <taxon>Planctomycetia</taxon>
        <taxon>Pirellulales</taxon>
        <taxon>Lacipirellulaceae</taxon>
        <taxon>Lacipirellula</taxon>
    </lineage>
</organism>
<keyword evidence="4 7" id="KW-1133">Transmembrane helix</keyword>
<proteinExistence type="predicted"/>
<feature type="transmembrane region" description="Helical" evidence="7">
    <location>
        <begin position="75"/>
        <end position="94"/>
    </location>
</feature>
<keyword evidence="2" id="KW-1003">Cell membrane</keyword>
<feature type="domain" description="VTT" evidence="8">
    <location>
        <begin position="53"/>
        <end position="175"/>
    </location>
</feature>
<evidence type="ECO:0000256" key="1">
    <source>
        <dbReference type="ARBA" id="ARBA00004651"/>
    </source>
</evidence>
<feature type="region of interest" description="Disordered" evidence="6">
    <location>
        <begin position="231"/>
        <end position="253"/>
    </location>
</feature>
<keyword evidence="3 7" id="KW-0812">Transmembrane</keyword>
<dbReference type="InterPro" id="IPR051311">
    <property type="entry name" value="DedA_domain"/>
</dbReference>
<protein>
    <submittedName>
        <fullName evidence="9">Inner membrane protein YabI</fullName>
    </submittedName>
</protein>
<evidence type="ECO:0000313" key="10">
    <source>
        <dbReference type="Proteomes" id="UP000317909"/>
    </source>
</evidence>
<dbReference type="KEGG" id="llh:I41_14310"/>
<keyword evidence="10" id="KW-1185">Reference proteome</keyword>
<feature type="transmembrane region" description="Helical" evidence="7">
    <location>
        <begin position="195"/>
        <end position="213"/>
    </location>
</feature>
<dbReference type="AlphaFoldDB" id="A0A517TV54"/>
<evidence type="ECO:0000256" key="7">
    <source>
        <dbReference type="SAM" id="Phobius"/>
    </source>
</evidence>
<dbReference type="EMBL" id="CP036339">
    <property type="protein sequence ID" value="QDT72259.1"/>
    <property type="molecule type" value="Genomic_DNA"/>
</dbReference>
<keyword evidence="5 7" id="KW-0472">Membrane</keyword>
<evidence type="ECO:0000256" key="4">
    <source>
        <dbReference type="ARBA" id="ARBA00022989"/>
    </source>
</evidence>
<evidence type="ECO:0000313" key="9">
    <source>
        <dbReference type="EMBL" id="QDT72259.1"/>
    </source>
</evidence>
<dbReference type="PANTHER" id="PTHR42709:SF6">
    <property type="entry name" value="UNDECAPRENYL PHOSPHATE TRANSPORTER A"/>
    <property type="match status" value="1"/>
</dbReference>
<dbReference type="GO" id="GO:0005886">
    <property type="term" value="C:plasma membrane"/>
    <property type="evidence" value="ECO:0007669"/>
    <property type="project" value="UniProtKB-SubCell"/>
</dbReference>
<evidence type="ECO:0000256" key="6">
    <source>
        <dbReference type="SAM" id="MobiDB-lite"/>
    </source>
</evidence>
<sequence>MRPNRAAPVYYLTILSTHHALPPRGRVLATLLHPGSYLGIFLLMVLTGCGLPVPEEVFIIGAGVLSANGELRPEFAFPAALLGALVGDAAMYGIGYRFGHGLLQRHPKLSKLVGAHREETFERAIERHGLKVLLLARFMVGVRGPVYLAAGVVRMPFLRFLLWDLLCATLVVGAFFSLAYFFGQEIADILTDAEMGLTVIVLAVAVVVAFVALRRHRRKLLEQVIVTAGESPTPAEVASESNDADEVPKREAS</sequence>
<accession>A0A517TV54</accession>
<comment type="subcellular location">
    <subcellularLocation>
        <location evidence="1">Cell membrane</location>
        <topology evidence="1">Multi-pass membrane protein</topology>
    </subcellularLocation>
</comment>
<evidence type="ECO:0000259" key="8">
    <source>
        <dbReference type="Pfam" id="PF09335"/>
    </source>
</evidence>
<dbReference type="Proteomes" id="UP000317909">
    <property type="component" value="Chromosome"/>
</dbReference>
<gene>
    <name evidence="9" type="primary">yabI</name>
    <name evidence="9" type="ORF">I41_14310</name>
</gene>
<evidence type="ECO:0000256" key="2">
    <source>
        <dbReference type="ARBA" id="ARBA00022475"/>
    </source>
</evidence>
<dbReference type="InterPro" id="IPR032816">
    <property type="entry name" value="VTT_dom"/>
</dbReference>
<name>A0A517TV54_9BACT</name>
<dbReference type="Pfam" id="PF09335">
    <property type="entry name" value="VTT_dom"/>
    <property type="match status" value="1"/>
</dbReference>